<dbReference type="PROSITE" id="PS51504">
    <property type="entry name" value="H15"/>
    <property type="match status" value="1"/>
</dbReference>
<dbReference type="SMART" id="SM00526">
    <property type="entry name" value="H15"/>
    <property type="match status" value="1"/>
</dbReference>
<organism evidence="6 7">
    <name type="scientific">Rehmannia glutinosa</name>
    <name type="common">Chinese foxglove</name>
    <dbReference type="NCBI Taxonomy" id="99300"/>
    <lineage>
        <taxon>Eukaryota</taxon>
        <taxon>Viridiplantae</taxon>
        <taxon>Streptophyta</taxon>
        <taxon>Embryophyta</taxon>
        <taxon>Tracheophyta</taxon>
        <taxon>Spermatophyta</taxon>
        <taxon>Magnoliopsida</taxon>
        <taxon>eudicotyledons</taxon>
        <taxon>Gunneridae</taxon>
        <taxon>Pentapetalae</taxon>
        <taxon>asterids</taxon>
        <taxon>lamiids</taxon>
        <taxon>Lamiales</taxon>
        <taxon>Orobanchaceae</taxon>
        <taxon>Rehmannieae</taxon>
        <taxon>Rehmannia</taxon>
    </lineage>
</organism>
<dbReference type="PANTHER" id="PTHR11467:SF109">
    <property type="entry name" value="H15 DOMAIN-CONTAINING PROTEIN"/>
    <property type="match status" value="1"/>
</dbReference>
<evidence type="ECO:0000259" key="5">
    <source>
        <dbReference type="PROSITE" id="PS51504"/>
    </source>
</evidence>
<gene>
    <name evidence="6" type="ORF">DH2020_011848</name>
</gene>
<dbReference type="InterPro" id="IPR017956">
    <property type="entry name" value="AT_hook_DNA-bd_motif"/>
</dbReference>
<evidence type="ECO:0000256" key="2">
    <source>
        <dbReference type="ARBA" id="ARBA00023125"/>
    </source>
</evidence>
<dbReference type="Gene3D" id="1.10.10.10">
    <property type="entry name" value="Winged helix-like DNA-binding domain superfamily/Winged helix DNA-binding domain"/>
    <property type="match status" value="1"/>
</dbReference>
<feature type="compositionally biased region" description="Low complexity" evidence="4">
    <location>
        <begin position="152"/>
        <end position="195"/>
    </location>
</feature>
<sequence>MDKPKSPPPPPVTTVPSPSTATASKHSLEKIKSLLMKCAVASTPAKSLTSLQKAFIEKRIEQLFPDIHTPDHPPYAWMIENAIRQLNEEGGSSEEAISKFILEEYKDLPFAHAALLKHHLRELSESGDLVQSHDECYLIGKSSVGLNRTSRPSQSVTYTTSPSPSLSPSSSSTPIPSSSSSLSYESSSTYSSSQSFGLKGKKERKKKTHEESKRKTRQKAKGIKIRSKYNEGYGREHGHGRGRGRDGGGDRVQGRGQGRSQGRGRGRSRGRDSSCSKPENMMMEVYVGQVEDEMRMEHTEATEIQYVMLEDESADEATEIQYVMLEDEAADENIQGKEQPQALGTRDSVGVESRALQSTTSPQEKLVSRDNSSTPRTVPESGRKKLISEQGRKKGRPRKSSTIHSMPTPQTGRGRCRPHKREMQMGEDQHSMPTPQTGRRRGRPRKREMQMGEEQHSMPTPQTGRRRGRPRKREMQMGEDQHSMPTPQTGRRRGRPRKRDMQMGEDQHYRPDTEVCPINDDNMSNELSCSEWLTYDFFPLVKVNMMEGESEHVGQVERDEGDMLDELIEEVYMELMEATEIHNLTTEIFNAQSNQGEIEWIEVRDHAEGTEREINQQSTAGQIYEINDAKTWEQEHKSPDDLNELQLQECTFATPCGPKVVVEQKYLEQDQVSWTEEQNHAQIHVEVKGQNHTAGIQDEISGTSLMDQVSERSNVGIQEREYQVDEYLDEKQLEEECWGNPAPKEAIENQSQPQPCQTGLALVLDGPLSQESNDFEQQVQQKGGEMEIIGQIDMREGQCPLIEEENHIEKAFEVLEEQNDNIERPEVILEQNQPGELHCLLVGREGKNNEEYEHCDELKITENEDSEEQSLSGKTQTDEHSKKPHNVDQNQQSEEQTILFSEQTVEIADHHQPVEEFKRMGTETLKVEDDADSRENTILTTILGDMEQQNKCEDKIYVSEQQSDISGLQTPTVEPQNRQLRPRPLKFQPDQTEDQFGFQSAEKSSESNQRHKLRPRPSKNEPLEVSNKAESLAANREPRKR</sequence>
<dbReference type="InterPro" id="IPR036388">
    <property type="entry name" value="WH-like_DNA-bd_sf"/>
</dbReference>
<feature type="compositionally biased region" description="Basic and acidic residues" evidence="4">
    <location>
        <begin position="473"/>
        <end position="482"/>
    </location>
</feature>
<accession>A0ABR0XEJ7</accession>
<feature type="compositionally biased region" description="Basic and acidic residues" evidence="4">
    <location>
        <begin position="381"/>
        <end position="392"/>
    </location>
</feature>
<comment type="caution">
    <text evidence="6">The sequence shown here is derived from an EMBL/GenBank/DDBJ whole genome shotgun (WGS) entry which is preliminary data.</text>
</comment>
<dbReference type="Pfam" id="PF00538">
    <property type="entry name" value="Linker_histone"/>
    <property type="match status" value="1"/>
</dbReference>
<feature type="domain" description="H15" evidence="5">
    <location>
        <begin position="71"/>
        <end position="141"/>
    </location>
</feature>
<dbReference type="PANTHER" id="PTHR11467">
    <property type="entry name" value="HISTONE H1"/>
    <property type="match status" value="1"/>
</dbReference>
<keyword evidence="7" id="KW-1185">Reference proteome</keyword>
<evidence type="ECO:0000313" key="6">
    <source>
        <dbReference type="EMBL" id="KAK6157600.1"/>
    </source>
</evidence>
<dbReference type="SUPFAM" id="SSF46785">
    <property type="entry name" value="Winged helix' DNA-binding domain"/>
    <property type="match status" value="1"/>
</dbReference>
<dbReference type="SMART" id="SM00384">
    <property type="entry name" value="AT_hook"/>
    <property type="match status" value="5"/>
</dbReference>
<dbReference type="PRINTS" id="PR00929">
    <property type="entry name" value="ATHOOK"/>
</dbReference>
<protein>
    <recommendedName>
        <fullName evidence="5">H15 domain-containing protein</fullName>
    </recommendedName>
</protein>
<dbReference type="CDD" id="cd00073">
    <property type="entry name" value="H15"/>
    <property type="match status" value="1"/>
</dbReference>
<name>A0ABR0XEJ7_REHGL</name>
<dbReference type="Proteomes" id="UP001318860">
    <property type="component" value="Unassembled WGS sequence"/>
</dbReference>
<feature type="region of interest" description="Disordered" evidence="4">
    <location>
        <begin position="332"/>
        <end position="517"/>
    </location>
</feature>
<keyword evidence="2" id="KW-0238">DNA-binding</keyword>
<dbReference type="InterPro" id="IPR005818">
    <property type="entry name" value="Histone_H1/H5_H15"/>
</dbReference>
<reference evidence="6 7" key="1">
    <citation type="journal article" date="2021" name="Comput. Struct. Biotechnol. J.">
        <title>De novo genome assembly of the potent medicinal plant Rehmannia glutinosa using nanopore technology.</title>
        <authorList>
            <person name="Ma L."/>
            <person name="Dong C."/>
            <person name="Song C."/>
            <person name="Wang X."/>
            <person name="Zheng X."/>
            <person name="Niu Y."/>
            <person name="Chen S."/>
            <person name="Feng W."/>
        </authorList>
    </citation>
    <scope>NUCLEOTIDE SEQUENCE [LARGE SCALE GENOMIC DNA]</scope>
    <source>
        <strain evidence="6">DH-2019</strain>
    </source>
</reference>
<feature type="compositionally biased region" description="Polar residues" evidence="4">
    <location>
        <begin position="402"/>
        <end position="411"/>
    </location>
</feature>
<feature type="compositionally biased region" description="Basic and acidic residues" evidence="4">
    <location>
        <begin position="233"/>
        <end position="253"/>
    </location>
</feature>
<keyword evidence="3" id="KW-0539">Nucleus</keyword>
<dbReference type="EMBL" id="JABTTQ020000005">
    <property type="protein sequence ID" value="KAK6157600.1"/>
    <property type="molecule type" value="Genomic_DNA"/>
</dbReference>
<proteinExistence type="predicted"/>
<feature type="compositionally biased region" description="Basic and acidic residues" evidence="4">
    <location>
        <begin position="447"/>
        <end position="456"/>
    </location>
</feature>
<comment type="subcellular location">
    <subcellularLocation>
        <location evidence="1">Nucleus</location>
    </subcellularLocation>
</comment>
<feature type="compositionally biased region" description="Basic and acidic residues" evidence="4">
    <location>
        <begin position="421"/>
        <end position="430"/>
    </location>
</feature>
<feature type="compositionally biased region" description="Basic residues" evidence="4">
    <location>
        <begin position="214"/>
        <end position="227"/>
    </location>
</feature>
<feature type="compositionally biased region" description="Low complexity" evidence="4">
    <location>
        <begin position="14"/>
        <end position="24"/>
    </location>
</feature>
<evidence type="ECO:0000256" key="4">
    <source>
        <dbReference type="SAM" id="MobiDB-lite"/>
    </source>
</evidence>
<feature type="region of interest" description="Disordered" evidence="4">
    <location>
        <begin position="962"/>
        <end position="1041"/>
    </location>
</feature>
<feature type="compositionally biased region" description="Polar residues" evidence="4">
    <location>
        <begin position="355"/>
        <end position="376"/>
    </location>
</feature>
<dbReference type="InterPro" id="IPR036390">
    <property type="entry name" value="WH_DNA-bd_sf"/>
</dbReference>
<evidence type="ECO:0000256" key="3">
    <source>
        <dbReference type="ARBA" id="ARBA00023242"/>
    </source>
</evidence>
<feature type="region of interest" description="Disordered" evidence="4">
    <location>
        <begin position="147"/>
        <end position="281"/>
    </location>
</feature>
<evidence type="ECO:0000256" key="1">
    <source>
        <dbReference type="ARBA" id="ARBA00004123"/>
    </source>
</evidence>
<feature type="compositionally biased region" description="Polar residues" evidence="4">
    <location>
        <begin position="962"/>
        <end position="979"/>
    </location>
</feature>
<feature type="compositionally biased region" description="Basic and acidic residues" evidence="4">
    <location>
        <begin position="499"/>
        <end position="513"/>
    </location>
</feature>
<evidence type="ECO:0000313" key="7">
    <source>
        <dbReference type="Proteomes" id="UP001318860"/>
    </source>
</evidence>
<feature type="region of interest" description="Disordered" evidence="4">
    <location>
        <begin position="1"/>
        <end position="26"/>
    </location>
</feature>
<feature type="compositionally biased region" description="Pro residues" evidence="4">
    <location>
        <begin position="1"/>
        <end position="13"/>
    </location>
</feature>
<feature type="region of interest" description="Disordered" evidence="4">
    <location>
        <begin position="860"/>
        <end position="893"/>
    </location>
</feature>